<reference evidence="1" key="1">
    <citation type="journal article" date="2014" name="Front. Microbiol.">
        <title>High frequency of phylogenetically diverse reductive dehalogenase-homologous genes in deep subseafloor sedimentary metagenomes.</title>
        <authorList>
            <person name="Kawai M."/>
            <person name="Futagami T."/>
            <person name="Toyoda A."/>
            <person name="Takaki Y."/>
            <person name="Nishi S."/>
            <person name="Hori S."/>
            <person name="Arai W."/>
            <person name="Tsubouchi T."/>
            <person name="Morono Y."/>
            <person name="Uchiyama I."/>
            <person name="Ito T."/>
            <person name="Fujiyama A."/>
            <person name="Inagaki F."/>
            <person name="Takami H."/>
        </authorList>
    </citation>
    <scope>NUCLEOTIDE SEQUENCE</scope>
    <source>
        <strain evidence="1">Expedition CK06-06</strain>
    </source>
</reference>
<dbReference type="AlphaFoldDB" id="X1L7I6"/>
<name>X1L7I6_9ZZZZ</name>
<evidence type="ECO:0000313" key="1">
    <source>
        <dbReference type="EMBL" id="GAH90118.1"/>
    </source>
</evidence>
<comment type="caution">
    <text evidence="1">The sequence shown here is derived from an EMBL/GenBank/DDBJ whole genome shotgun (WGS) entry which is preliminary data.</text>
</comment>
<accession>X1L7I6</accession>
<sequence length="35" mass="3641">LGLIPFLPGDMVKLAAAASVCYGMQSKLTTSSNKQ</sequence>
<protein>
    <submittedName>
        <fullName evidence="1">Uncharacterized protein</fullName>
    </submittedName>
</protein>
<dbReference type="EMBL" id="BARV01000840">
    <property type="protein sequence ID" value="GAH90118.1"/>
    <property type="molecule type" value="Genomic_DNA"/>
</dbReference>
<proteinExistence type="predicted"/>
<gene>
    <name evidence="1" type="ORF">S06H3_02774</name>
</gene>
<feature type="non-terminal residue" evidence="1">
    <location>
        <position position="1"/>
    </location>
</feature>
<organism evidence="1">
    <name type="scientific">marine sediment metagenome</name>
    <dbReference type="NCBI Taxonomy" id="412755"/>
    <lineage>
        <taxon>unclassified sequences</taxon>
        <taxon>metagenomes</taxon>
        <taxon>ecological metagenomes</taxon>
    </lineage>
</organism>